<keyword evidence="5 9" id="KW-0812">Transmembrane</keyword>
<dbReference type="EMBL" id="JAHWXT010000001">
    <property type="protein sequence ID" value="MCF0263617.1"/>
    <property type="molecule type" value="Genomic_DNA"/>
</dbReference>
<dbReference type="Pfam" id="PF13953">
    <property type="entry name" value="PapC_C"/>
    <property type="match status" value="1"/>
</dbReference>
<dbReference type="AlphaFoldDB" id="A0A8X8GH16"/>
<keyword evidence="7 9" id="KW-0472">Membrane</keyword>
<dbReference type="GO" id="GO:0009297">
    <property type="term" value="P:pilus assembly"/>
    <property type="evidence" value="ECO:0007669"/>
    <property type="project" value="InterPro"/>
</dbReference>
<evidence type="ECO:0000256" key="6">
    <source>
        <dbReference type="ARBA" id="ARBA00022729"/>
    </source>
</evidence>
<keyword evidence="6 10" id="KW-0732">Signal</keyword>
<keyword evidence="4" id="KW-1134">Transmembrane beta strand</keyword>
<dbReference type="GO" id="GO:0009279">
    <property type="term" value="C:cell outer membrane"/>
    <property type="evidence" value="ECO:0007669"/>
    <property type="project" value="UniProtKB-SubCell"/>
</dbReference>
<evidence type="ECO:0000256" key="9">
    <source>
        <dbReference type="RuleBase" id="RU003884"/>
    </source>
</evidence>
<reference evidence="13" key="1">
    <citation type="submission" date="2021-07" db="EMBL/GenBank/DDBJ databases">
        <authorList>
            <person name="Fernandez M."/>
            <person name="Pereira P."/>
            <person name="Torres Tejerizo G.A."/>
            <person name="Gonzalez P."/>
            <person name="Agostini E."/>
        </authorList>
    </citation>
    <scope>NUCLEOTIDE SEQUENCE</scope>
    <source>
        <strain evidence="13">SFC 500-1A</strain>
    </source>
</reference>
<keyword evidence="3 9" id="KW-0813">Transport</keyword>
<dbReference type="FunFam" id="2.60.40.3110:FF:000001">
    <property type="entry name" value="Putative fimbrial outer membrane usher"/>
    <property type="match status" value="1"/>
</dbReference>
<comment type="caution">
    <text evidence="13">The sequence shown here is derived from an EMBL/GenBank/DDBJ whole genome shotgun (WGS) entry which is preliminary data.</text>
</comment>
<name>A0A8X8GH16_ACIGI</name>
<evidence type="ECO:0000256" key="4">
    <source>
        <dbReference type="ARBA" id="ARBA00022452"/>
    </source>
</evidence>
<dbReference type="FunFam" id="2.60.40.2610:FF:000001">
    <property type="entry name" value="Outer membrane fimbrial usher protein"/>
    <property type="match status" value="1"/>
</dbReference>
<evidence type="ECO:0000313" key="13">
    <source>
        <dbReference type="EMBL" id="MCF0263617.1"/>
    </source>
</evidence>
<evidence type="ECO:0000256" key="3">
    <source>
        <dbReference type="ARBA" id="ARBA00022448"/>
    </source>
</evidence>
<dbReference type="PANTHER" id="PTHR30451">
    <property type="entry name" value="OUTER MEMBRANE USHER PROTEIN"/>
    <property type="match status" value="1"/>
</dbReference>
<dbReference type="InterPro" id="IPR025949">
    <property type="entry name" value="PapC-like_C"/>
</dbReference>
<feature type="domain" description="PapC-like C-terminal" evidence="11">
    <location>
        <begin position="793"/>
        <end position="851"/>
    </location>
</feature>
<dbReference type="InterPro" id="IPR025885">
    <property type="entry name" value="PapC_N"/>
</dbReference>
<feature type="signal peptide" evidence="10">
    <location>
        <begin position="1"/>
        <end position="25"/>
    </location>
</feature>
<evidence type="ECO:0000259" key="12">
    <source>
        <dbReference type="Pfam" id="PF13954"/>
    </source>
</evidence>
<dbReference type="Gene3D" id="3.10.20.410">
    <property type="match status" value="1"/>
</dbReference>
<comment type="subcellular location">
    <subcellularLocation>
        <location evidence="1 9">Cell outer membrane</location>
        <topology evidence="1 9">Multi-pass membrane protein</topology>
    </subcellularLocation>
</comment>
<dbReference type="PROSITE" id="PS01151">
    <property type="entry name" value="FIMBRIAL_USHER"/>
    <property type="match status" value="1"/>
</dbReference>
<dbReference type="InterPro" id="IPR000015">
    <property type="entry name" value="Fimb_usher"/>
</dbReference>
<dbReference type="Gene3D" id="2.60.40.3110">
    <property type="match status" value="1"/>
</dbReference>
<protein>
    <submittedName>
        <fullName evidence="13">Fimbria/pilus outer membrane usher protein</fullName>
    </submittedName>
</protein>
<dbReference type="Pfam" id="PF00577">
    <property type="entry name" value="Usher"/>
    <property type="match status" value="1"/>
</dbReference>
<dbReference type="Pfam" id="PF13954">
    <property type="entry name" value="PapC_N"/>
    <property type="match status" value="1"/>
</dbReference>
<dbReference type="Gene3D" id="2.60.40.2610">
    <property type="entry name" value="Outer membrane usher protein FimD, plug domain"/>
    <property type="match status" value="1"/>
</dbReference>
<evidence type="ECO:0000256" key="7">
    <source>
        <dbReference type="ARBA" id="ARBA00023136"/>
    </source>
</evidence>
<evidence type="ECO:0000256" key="2">
    <source>
        <dbReference type="ARBA" id="ARBA00008064"/>
    </source>
</evidence>
<dbReference type="Proteomes" id="UP000887320">
    <property type="component" value="Unassembled WGS sequence"/>
</dbReference>
<evidence type="ECO:0000259" key="11">
    <source>
        <dbReference type="Pfam" id="PF13953"/>
    </source>
</evidence>
<evidence type="ECO:0000256" key="1">
    <source>
        <dbReference type="ARBA" id="ARBA00004571"/>
    </source>
</evidence>
<dbReference type="InterPro" id="IPR037224">
    <property type="entry name" value="PapC_N_sf"/>
</dbReference>
<comment type="similarity">
    <text evidence="2 9">Belongs to the fimbrial export usher family.</text>
</comment>
<dbReference type="InterPro" id="IPR018030">
    <property type="entry name" value="Fimbrial_membr_usher_CS"/>
</dbReference>
<feature type="domain" description="PapC N-terminal" evidence="12">
    <location>
        <begin position="37"/>
        <end position="185"/>
    </location>
</feature>
<dbReference type="InterPro" id="IPR042186">
    <property type="entry name" value="FimD_plug_dom"/>
</dbReference>
<sequence length="867" mass="94052">MIQPRPMYAKIKALPLCIVSAMLSAALTENTHAEQVFNTAFLTDGLSNVQISDLSKLQNSRRQLPGVYRVDIYANDQYISAGDVKFIEKDGIQDPTGLMPCIDIKTLESIGVNTAAYPSLLIAPDQQCLDIALLIEGAGTHFQFDKQKLNLSLPQFALKDQVRGYIPPEQWDDGINAMFLNYRMSGYNSSGSSASKGLYLSVDSGLNLGSWQLRHSGAYNYNATDGVNRHDWTNINTYLQKTLIPIKSQIRIGDGSSDNSIFDSYAYRGVELSTANGMYPESQQGYAPNVRGVAKTNAKVVIRQNNNIVYQVNVAPGPFLIQDLSPAFGSGDLQVSIEESDGSIQSYIVPYSGLPILQREGRTQYSVVAGEFRNGVPGKDSPTVVQATAVHGLKKGLSVYAGSQLSSNYKSALLGFGSNMGRFGAFSFDITHADSQLVDDSRHSGQSMRFLYSKSLLGSGTTFQLLGYRYSTKGFYTLNDVAYGQMDPTYGMSITQDGNMADVPVVANGYDLNYVKKGRLQANISHSLGKYGSFYLSGNQQTYWGTDKADEWLQVGYNGSWNGISYSFAVNRNSLSQFDKANTLYTANFSFPLDKLRRKANLSDSLVGSTYATVSTTQNSDGNDSYLTGISGTLLKDRNLNYSIRQGYVTEQGSSGSVSANYNGTYGNVGAGYSYDSNNNRFTYSASGGMLLHRDGLTFGQLLGDTSILVKAPGANGVKIENYNGVKTDWRGYAILPYASEYRLNRVALDSNSFGSNLEIGSNVSSVVPIRGAISRATFDTSIGVRALINISFKGQAIPYASSVTETSSKAAGMSAEEGIAYMTGLPLKGTLEAVWGDAADQKCVADYDITTADISLAIQQFNLECK</sequence>
<accession>A0A8X8GH16</accession>
<dbReference type="Gene3D" id="2.60.40.2070">
    <property type="match status" value="1"/>
</dbReference>
<keyword evidence="8 9" id="KW-0998">Cell outer membrane</keyword>
<keyword evidence="9" id="KW-1029">Fimbrium biogenesis</keyword>
<dbReference type="PANTHER" id="PTHR30451:SF6">
    <property type="entry name" value="OUTER MEMBRANE USHER PROTEIN SFMD"/>
    <property type="match status" value="1"/>
</dbReference>
<dbReference type="SUPFAM" id="SSF141729">
    <property type="entry name" value="FimD N-terminal domain-like"/>
    <property type="match status" value="1"/>
</dbReference>
<evidence type="ECO:0000256" key="5">
    <source>
        <dbReference type="ARBA" id="ARBA00022692"/>
    </source>
</evidence>
<dbReference type="InterPro" id="IPR043142">
    <property type="entry name" value="PapC-like_C_sf"/>
</dbReference>
<evidence type="ECO:0000256" key="8">
    <source>
        <dbReference type="ARBA" id="ARBA00023237"/>
    </source>
</evidence>
<proteinExistence type="inferred from homology"/>
<evidence type="ECO:0000313" key="14">
    <source>
        <dbReference type="Proteomes" id="UP000887320"/>
    </source>
</evidence>
<organism evidence="13 14">
    <name type="scientific">Acinetobacter guillouiae</name>
    <name type="common">Acinetobacter genomosp. 11</name>
    <dbReference type="NCBI Taxonomy" id="106649"/>
    <lineage>
        <taxon>Bacteria</taxon>
        <taxon>Pseudomonadati</taxon>
        <taxon>Pseudomonadota</taxon>
        <taxon>Gammaproteobacteria</taxon>
        <taxon>Moraxellales</taxon>
        <taxon>Moraxellaceae</taxon>
        <taxon>Acinetobacter</taxon>
    </lineage>
</organism>
<gene>
    <name evidence="13" type="ORF">KW868_03935</name>
</gene>
<dbReference type="GO" id="GO:0015473">
    <property type="term" value="F:fimbrial usher porin activity"/>
    <property type="evidence" value="ECO:0007669"/>
    <property type="project" value="InterPro"/>
</dbReference>
<dbReference type="RefSeq" id="WP_234622758.1">
    <property type="nucleotide sequence ID" value="NZ_JAHWXT010000001.1"/>
</dbReference>
<evidence type="ECO:0000256" key="10">
    <source>
        <dbReference type="SAM" id="SignalP"/>
    </source>
</evidence>
<feature type="chain" id="PRO_5036462921" evidence="10">
    <location>
        <begin position="26"/>
        <end position="867"/>
    </location>
</feature>